<evidence type="ECO:0008006" key="3">
    <source>
        <dbReference type="Google" id="ProtNLM"/>
    </source>
</evidence>
<sequence length="123" mass="13802">MSAPSWRTLLILGANSACQSGDGLASDKLRRRANMASVRHCYGFLCLGRRWKGFANIMSALVGELYWILGANSACQSGDGLASDKLRRRVRQASVRTLLWILCLGRRWKSFANMCQLLHFPLR</sequence>
<organism evidence="1 2">
    <name type="scientific">Caerostris extrusa</name>
    <name type="common">Bark spider</name>
    <name type="synonym">Caerostris bankana</name>
    <dbReference type="NCBI Taxonomy" id="172846"/>
    <lineage>
        <taxon>Eukaryota</taxon>
        <taxon>Metazoa</taxon>
        <taxon>Ecdysozoa</taxon>
        <taxon>Arthropoda</taxon>
        <taxon>Chelicerata</taxon>
        <taxon>Arachnida</taxon>
        <taxon>Araneae</taxon>
        <taxon>Araneomorphae</taxon>
        <taxon>Entelegynae</taxon>
        <taxon>Araneoidea</taxon>
        <taxon>Araneidae</taxon>
        <taxon>Caerostris</taxon>
    </lineage>
</organism>
<dbReference type="Proteomes" id="UP001054945">
    <property type="component" value="Unassembled WGS sequence"/>
</dbReference>
<protein>
    <recommendedName>
        <fullName evidence="3">Secreted protein</fullName>
    </recommendedName>
</protein>
<keyword evidence="2" id="KW-1185">Reference proteome</keyword>
<accession>A0AAV4RRX9</accession>
<reference evidence="1 2" key="1">
    <citation type="submission" date="2021-06" db="EMBL/GenBank/DDBJ databases">
        <title>Caerostris extrusa draft genome.</title>
        <authorList>
            <person name="Kono N."/>
            <person name="Arakawa K."/>
        </authorList>
    </citation>
    <scope>NUCLEOTIDE SEQUENCE [LARGE SCALE GENOMIC DNA]</scope>
</reference>
<evidence type="ECO:0000313" key="2">
    <source>
        <dbReference type="Proteomes" id="UP001054945"/>
    </source>
</evidence>
<dbReference type="AlphaFoldDB" id="A0AAV4RRX9"/>
<gene>
    <name evidence="1" type="ORF">CEXT_570171</name>
</gene>
<proteinExistence type="predicted"/>
<name>A0AAV4RRX9_CAEEX</name>
<dbReference type="EMBL" id="BPLR01008293">
    <property type="protein sequence ID" value="GIY23586.1"/>
    <property type="molecule type" value="Genomic_DNA"/>
</dbReference>
<evidence type="ECO:0000313" key="1">
    <source>
        <dbReference type="EMBL" id="GIY23586.1"/>
    </source>
</evidence>
<comment type="caution">
    <text evidence="1">The sequence shown here is derived from an EMBL/GenBank/DDBJ whole genome shotgun (WGS) entry which is preliminary data.</text>
</comment>